<dbReference type="GO" id="GO:0005874">
    <property type="term" value="C:microtubule"/>
    <property type="evidence" value="ECO:0007669"/>
    <property type="project" value="UniProtKB-KW"/>
</dbReference>
<accession>A0A803MZB9</accession>
<dbReference type="OrthoDB" id="621651at2759"/>
<reference evidence="8" key="2">
    <citation type="submission" date="2021-03" db="UniProtKB">
        <authorList>
            <consortium name="EnsemblPlants"/>
        </authorList>
    </citation>
    <scope>IDENTIFICATION</scope>
</reference>
<feature type="domain" description="TPX2 C-terminal" evidence="7">
    <location>
        <begin position="359"/>
        <end position="421"/>
    </location>
</feature>
<feature type="region of interest" description="Disordered" evidence="6">
    <location>
        <begin position="413"/>
        <end position="482"/>
    </location>
</feature>
<evidence type="ECO:0000256" key="3">
    <source>
        <dbReference type="ARBA" id="ARBA00022490"/>
    </source>
</evidence>
<dbReference type="PANTHER" id="PTHR47067">
    <property type="entry name" value="TPX2 (TARGETING PROTEIN FOR XKLP2) PROTEIN FAMILY-RELATED"/>
    <property type="match status" value="1"/>
</dbReference>
<comment type="subcellular location">
    <subcellularLocation>
        <location evidence="1">Cytoplasm</location>
        <location evidence="1">Cytoskeleton</location>
    </subcellularLocation>
</comment>
<sequence>MAEPTCVVNPFSYTTPSFSNESHEENPMYKMGESVSFGRYVCEELEWEKWSSFDNNTNRNRYVKEAEKYSKPGSVAQKKAYFEAHFKRMAALKAAALLEQANNSENTSGKTNIDQISADYAVNTNLNLHVEDNRYEQADSVPKDDEINNAGEFVVHQDELYSIGVNDNDGKNVNPPLPERKSSDKIDVYSASKKDENCKASNEESSGIPQICKLPLQEKTYVTEESSVTAVKRNPPLSSYIPSPARSANPIYPGKENYATPVKKKSSVTDLDKKKTPLRMSINRELNRIMSPVIKKLGSSSKVSKDCANDPSRTPAKASVSSVQVPPMTPDLSKRGVSTTSSPSMSKNKISSPIIPNSFCLRSGDRTSRRKQKLEDKFNATATEKAPQPSKFKEKAEAELNKFRQSFCFKSMASPDYYGDSGRFNSPKPKKESTNRKSPNEVRQANRTAPQNKSTLPPRRPSAKQIGLKSTKRTTHVGHVPS</sequence>
<keyword evidence="5" id="KW-0206">Cytoskeleton</keyword>
<evidence type="ECO:0000313" key="9">
    <source>
        <dbReference type="Proteomes" id="UP000596660"/>
    </source>
</evidence>
<feature type="compositionally biased region" description="Low complexity" evidence="6">
    <location>
        <begin position="341"/>
        <end position="358"/>
    </location>
</feature>
<dbReference type="GeneID" id="110738981"/>
<dbReference type="KEGG" id="cqi:110738981"/>
<dbReference type="Proteomes" id="UP000596660">
    <property type="component" value="Unplaced"/>
</dbReference>
<gene>
    <name evidence="8" type="primary">LOC110738981</name>
</gene>
<name>A0A803MZB9_CHEQI</name>
<dbReference type="Pfam" id="PF06886">
    <property type="entry name" value="TPX2"/>
    <property type="match status" value="1"/>
</dbReference>
<evidence type="ECO:0000256" key="1">
    <source>
        <dbReference type="ARBA" id="ARBA00004245"/>
    </source>
</evidence>
<evidence type="ECO:0000256" key="2">
    <source>
        <dbReference type="ARBA" id="ARBA00005885"/>
    </source>
</evidence>
<dbReference type="PANTHER" id="PTHR47067:SF7">
    <property type="entry name" value="TPX2 (TARGETING PROTEIN FOR XKLP2) PROTEIN FAMILY"/>
    <property type="match status" value="1"/>
</dbReference>
<dbReference type="InterPro" id="IPR044216">
    <property type="entry name" value="WDL7"/>
</dbReference>
<feature type="compositionally biased region" description="Basic and acidic residues" evidence="6">
    <location>
        <begin position="363"/>
        <end position="378"/>
    </location>
</feature>
<feature type="compositionally biased region" description="Polar residues" evidence="6">
    <location>
        <begin position="441"/>
        <end position="455"/>
    </location>
</feature>
<dbReference type="InterPro" id="IPR027329">
    <property type="entry name" value="TPX2_C"/>
</dbReference>
<protein>
    <recommendedName>
        <fullName evidence="7">TPX2 C-terminal domain-containing protein</fullName>
    </recommendedName>
</protein>
<dbReference type="Gramene" id="AUR62037759-RA">
    <property type="protein sequence ID" value="AUR62037759-RA:cds"/>
    <property type="gene ID" value="AUR62037759"/>
</dbReference>
<dbReference type="AlphaFoldDB" id="A0A803MZB9"/>
<reference evidence="8" key="1">
    <citation type="journal article" date="2017" name="Nature">
        <title>The genome of Chenopodium quinoa.</title>
        <authorList>
            <person name="Jarvis D.E."/>
            <person name="Ho Y.S."/>
            <person name="Lightfoot D.J."/>
            <person name="Schmoeckel S.M."/>
            <person name="Li B."/>
            <person name="Borm T.J.A."/>
            <person name="Ohyanagi H."/>
            <person name="Mineta K."/>
            <person name="Michell C.T."/>
            <person name="Saber N."/>
            <person name="Kharbatia N.M."/>
            <person name="Rupper R.R."/>
            <person name="Sharp A.R."/>
            <person name="Dally N."/>
            <person name="Boughton B.A."/>
            <person name="Woo Y.H."/>
            <person name="Gao G."/>
            <person name="Schijlen E.G.W.M."/>
            <person name="Guo X."/>
            <person name="Momin A.A."/>
            <person name="Negrao S."/>
            <person name="Al-Babili S."/>
            <person name="Gehring C."/>
            <person name="Roessner U."/>
            <person name="Jung C."/>
            <person name="Murphy K."/>
            <person name="Arold S.T."/>
            <person name="Gojobori T."/>
            <person name="van der Linden C.G."/>
            <person name="van Loo E.N."/>
            <person name="Jellen E.N."/>
            <person name="Maughan P.J."/>
            <person name="Tester M."/>
        </authorList>
    </citation>
    <scope>NUCLEOTIDE SEQUENCE [LARGE SCALE GENOMIC DNA]</scope>
    <source>
        <strain evidence="8">cv. PI 614886</strain>
    </source>
</reference>
<evidence type="ECO:0000256" key="6">
    <source>
        <dbReference type="SAM" id="MobiDB-lite"/>
    </source>
</evidence>
<feature type="compositionally biased region" description="Basic and acidic residues" evidence="6">
    <location>
        <begin position="429"/>
        <end position="440"/>
    </location>
</feature>
<dbReference type="OMA" id="KWHIFSA"/>
<evidence type="ECO:0000256" key="5">
    <source>
        <dbReference type="ARBA" id="ARBA00023212"/>
    </source>
</evidence>
<feature type="region of interest" description="Disordered" evidence="6">
    <location>
        <begin position="297"/>
        <end position="397"/>
    </location>
</feature>
<feature type="region of interest" description="Disordered" evidence="6">
    <location>
        <begin position="165"/>
        <end position="184"/>
    </location>
</feature>
<keyword evidence="3" id="KW-0963">Cytoplasm</keyword>
<evidence type="ECO:0000259" key="7">
    <source>
        <dbReference type="Pfam" id="PF06886"/>
    </source>
</evidence>
<evidence type="ECO:0000256" key="4">
    <source>
        <dbReference type="ARBA" id="ARBA00022701"/>
    </source>
</evidence>
<dbReference type="RefSeq" id="XP_021775113.1">
    <property type="nucleotide sequence ID" value="XM_021919421.1"/>
</dbReference>
<comment type="similarity">
    <text evidence="2">Belongs to the TPX2 family.</text>
</comment>
<evidence type="ECO:0000313" key="8">
    <source>
        <dbReference type="EnsemblPlants" id="AUR62037759-RA:cds"/>
    </source>
</evidence>
<proteinExistence type="inferred from homology"/>
<keyword evidence="4" id="KW-0493">Microtubule</keyword>
<keyword evidence="9" id="KW-1185">Reference proteome</keyword>
<dbReference type="EnsemblPlants" id="AUR62037759-RA">
    <property type="protein sequence ID" value="AUR62037759-RA:cds"/>
    <property type="gene ID" value="AUR62037759"/>
</dbReference>
<organism evidence="8 9">
    <name type="scientific">Chenopodium quinoa</name>
    <name type="common">Quinoa</name>
    <dbReference type="NCBI Taxonomy" id="63459"/>
    <lineage>
        <taxon>Eukaryota</taxon>
        <taxon>Viridiplantae</taxon>
        <taxon>Streptophyta</taxon>
        <taxon>Embryophyta</taxon>
        <taxon>Tracheophyta</taxon>
        <taxon>Spermatophyta</taxon>
        <taxon>Magnoliopsida</taxon>
        <taxon>eudicotyledons</taxon>
        <taxon>Gunneridae</taxon>
        <taxon>Pentapetalae</taxon>
        <taxon>Caryophyllales</taxon>
        <taxon>Chenopodiaceae</taxon>
        <taxon>Chenopodioideae</taxon>
        <taxon>Atripliceae</taxon>
        <taxon>Chenopodium</taxon>
    </lineage>
</organism>